<feature type="region of interest" description="Disordered" evidence="1">
    <location>
        <begin position="177"/>
        <end position="203"/>
    </location>
</feature>
<dbReference type="STRING" id="2656787.A0A370TW25"/>
<protein>
    <submittedName>
        <fullName evidence="2">Uncharacterized protein</fullName>
    </submittedName>
</protein>
<dbReference type="RefSeq" id="XP_031872378.1">
    <property type="nucleotide sequence ID" value="XM_032012685.1"/>
</dbReference>
<dbReference type="EMBL" id="NPIC01000002">
    <property type="protein sequence ID" value="RDL39722.1"/>
    <property type="molecule type" value="Genomic_DNA"/>
</dbReference>
<proteinExistence type="predicted"/>
<name>A0A370TW25_9HELO</name>
<feature type="region of interest" description="Disordered" evidence="1">
    <location>
        <begin position="55"/>
        <end position="74"/>
    </location>
</feature>
<feature type="region of interest" description="Disordered" evidence="1">
    <location>
        <begin position="306"/>
        <end position="361"/>
    </location>
</feature>
<evidence type="ECO:0000313" key="2">
    <source>
        <dbReference type="EMBL" id="RDL39722.1"/>
    </source>
</evidence>
<dbReference type="GeneID" id="43596911"/>
<evidence type="ECO:0000256" key="1">
    <source>
        <dbReference type="SAM" id="MobiDB-lite"/>
    </source>
</evidence>
<gene>
    <name evidence="2" type="ORF">BP5553_04062</name>
</gene>
<dbReference type="AlphaFoldDB" id="A0A370TW25"/>
<comment type="caution">
    <text evidence="2">The sequence shown here is derived from an EMBL/GenBank/DDBJ whole genome shotgun (WGS) entry which is preliminary data.</text>
</comment>
<feature type="region of interest" description="Disordered" evidence="1">
    <location>
        <begin position="1"/>
        <end position="21"/>
    </location>
</feature>
<sequence>MSCPQENHSGWRAGGQNSSIYIPPVCPPKPTSTLQQELDRMERVTQDLARLVKIGFSPKRGGSPAPSDSSAESIQTQVLACNQVQNNSHGLVDGPVLGSGVTVSQLSAFLQRRLAEHQSHIKNAPGIATNIQTLLIDECRIISQDYNKEQRLLQQRFDQIYNENVHVKTQLGNAQRELADHHNRSKADISDGNEPKEERDTVSLQSQVNELLHEAQKHEKEWLNILEQSRVANEALLKRIKVQEEQLNGKRALWVESNPRSSAHRGAMTTINNSLATPSTSRGASVSSGHWQMSTMANSPTPGLLTTASGNGSFGKGSFGKHSRSKCPWAAPHQAAAPNNPANIGPRRRPHPSPGRRNQSEALNVSGPEQLAHTLLHVPNTEHGVAPLNLHRSQALMPYNINDDEMAEEYAAALINFYRLVEGWAKTYTSTPNLANDRGIASSNVSLWAFMMDCTYPGFRQDSHTHVMTLLGDPNTRYWFVMRMCLTVCVNEIIDLRSFYGYSEVMDREIDKLMVKLQERGGQDNDGRQKLINQRARIVQHIISAPDYQRFRSDQLTVYSKRFRQVLGPMLDDSIHLGEAGRDVGVIVTATWELAAKLYSAPLTFQIKFPPTASRFSTANMIAKNRPYQDALQLQISQARLKLVITPIATLRDDRNTTIKAKNLHRSLVLTMD</sequence>
<accession>A0A370TW25</accession>
<keyword evidence="3" id="KW-1185">Reference proteome</keyword>
<dbReference type="Proteomes" id="UP000254866">
    <property type="component" value="Unassembled WGS sequence"/>
</dbReference>
<feature type="compositionally biased region" description="Basic and acidic residues" evidence="1">
    <location>
        <begin position="177"/>
        <end position="201"/>
    </location>
</feature>
<reference evidence="2 3" key="1">
    <citation type="journal article" date="2018" name="IMA Fungus">
        <title>IMA Genome-F 9: Draft genome sequence of Annulohypoxylon stygium, Aspergillus mulundensis, Berkeleyomyces basicola (syn. Thielaviopsis basicola), Ceratocystis smalleyi, two Cercospora beticola strains, Coleophoma cylindrospora, Fusarium fracticaudum, Phialophora cf. hyalina, and Morchella septimelata.</title>
        <authorList>
            <person name="Wingfield B.D."/>
            <person name="Bills G.F."/>
            <person name="Dong Y."/>
            <person name="Huang W."/>
            <person name="Nel W.J."/>
            <person name="Swalarsk-Parry B.S."/>
            <person name="Vaghefi N."/>
            <person name="Wilken P.M."/>
            <person name="An Z."/>
            <person name="de Beer Z.W."/>
            <person name="De Vos L."/>
            <person name="Chen L."/>
            <person name="Duong T.A."/>
            <person name="Gao Y."/>
            <person name="Hammerbacher A."/>
            <person name="Kikkert J.R."/>
            <person name="Li Y."/>
            <person name="Li H."/>
            <person name="Li K."/>
            <person name="Li Q."/>
            <person name="Liu X."/>
            <person name="Ma X."/>
            <person name="Naidoo K."/>
            <person name="Pethybridge S.J."/>
            <person name="Sun J."/>
            <person name="Steenkamp E.T."/>
            <person name="van der Nest M.A."/>
            <person name="van Wyk S."/>
            <person name="Wingfield M.J."/>
            <person name="Xiong C."/>
            <person name="Yue Q."/>
            <person name="Zhang X."/>
        </authorList>
    </citation>
    <scope>NUCLEOTIDE SEQUENCE [LARGE SCALE GENOMIC DNA]</scope>
    <source>
        <strain evidence="2 3">BP 5553</strain>
    </source>
</reference>
<feature type="compositionally biased region" description="Low complexity" evidence="1">
    <location>
        <begin position="326"/>
        <end position="345"/>
    </location>
</feature>
<dbReference type="OrthoDB" id="4203839at2759"/>
<evidence type="ECO:0000313" key="3">
    <source>
        <dbReference type="Proteomes" id="UP000254866"/>
    </source>
</evidence>
<organism evidence="2 3">
    <name type="scientific">Venustampulla echinocandica</name>
    <dbReference type="NCBI Taxonomy" id="2656787"/>
    <lineage>
        <taxon>Eukaryota</taxon>
        <taxon>Fungi</taxon>
        <taxon>Dikarya</taxon>
        <taxon>Ascomycota</taxon>
        <taxon>Pezizomycotina</taxon>
        <taxon>Leotiomycetes</taxon>
        <taxon>Helotiales</taxon>
        <taxon>Pleuroascaceae</taxon>
        <taxon>Venustampulla</taxon>
    </lineage>
</organism>